<gene>
    <name evidence="2" type="ORF">EYF80_055490</name>
</gene>
<dbReference type="EMBL" id="SRLO01001985">
    <property type="protein sequence ID" value="TNN34344.1"/>
    <property type="molecule type" value="Genomic_DNA"/>
</dbReference>
<evidence type="ECO:0000313" key="2">
    <source>
        <dbReference type="EMBL" id="TNN34344.1"/>
    </source>
</evidence>
<comment type="caution">
    <text evidence="2">The sequence shown here is derived from an EMBL/GenBank/DDBJ whole genome shotgun (WGS) entry which is preliminary data.</text>
</comment>
<keyword evidence="3" id="KW-1185">Reference proteome</keyword>
<proteinExistence type="predicted"/>
<evidence type="ECO:0000313" key="3">
    <source>
        <dbReference type="Proteomes" id="UP000314294"/>
    </source>
</evidence>
<name>A0A4Z2F118_9TELE</name>
<accession>A0A4Z2F118</accession>
<dbReference type="Proteomes" id="UP000314294">
    <property type="component" value="Unassembled WGS sequence"/>
</dbReference>
<evidence type="ECO:0000256" key="1">
    <source>
        <dbReference type="SAM" id="MobiDB-lite"/>
    </source>
</evidence>
<protein>
    <submittedName>
        <fullName evidence="2">Uncharacterized protein</fullName>
    </submittedName>
</protein>
<sequence length="125" mass="14285">MPTREYAMEKTFTTYAVILAIKQTVFRATYDHFVMLRNVYNRLGDEDENTDSDLSVAMSGREMLAKFCSTQPPGIRMREARESSLRELSMLSANTLPEREEEGGRRNQSTLPRVLVNPGPHSVRD</sequence>
<dbReference type="AlphaFoldDB" id="A0A4Z2F118"/>
<feature type="region of interest" description="Disordered" evidence="1">
    <location>
        <begin position="88"/>
        <end position="125"/>
    </location>
</feature>
<organism evidence="2 3">
    <name type="scientific">Liparis tanakae</name>
    <name type="common">Tanaka's snailfish</name>
    <dbReference type="NCBI Taxonomy" id="230148"/>
    <lineage>
        <taxon>Eukaryota</taxon>
        <taxon>Metazoa</taxon>
        <taxon>Chordata</taxon>
        <taxon>Craniata</taxon>
        <taxon>Vertebrata</taxon>
        <taxon>Euteleostomi</taxon>
        <taxon>Actinopterygii</taxon>
        <taxon>Neopterygii</taxon>
        <taxon>Teleostei</taxon>
        <taxon>Neoteleostei</taxon>
        <taxon>Acanthomorphata</taxon>
        <taxon>Eupercaria</taxon>
        <taxon>Perciformes</taxon>
        <taxon>Cottioidei</taxon>
        <taxon>Cottales</taxon>
        <taxon>Liparidae</taxon>
        <taxon>Liparis</taxon>
    </lineage>
</organism>
<reference evidence="2 3" key="1">
    <citation type="submission" date="2019-03" db="EMBL/GenBank/DDBJ databases">
        <title>First draft genome of Liparis tanakae, snailfish: a comprehensive survey of snailfish specific genes.</title>
        <authorList>
            <person name="Kim W."/>
            <person name="Song I."/>
            <person name="Jeong J.-H."/>
            <person name="Kim D."/>
            <person name="Kim S."/>
            <person name="Ryu S."/>
            <person name="Song J.Y."/>
            <person name="Lee S.K."/>
        </authorList>
    </citation>
    <scope>NUCLEOTIDE SEQUENCE [LARGE SCALE GENOMIC DNA]</scope>
    <source>
        <tissue evidence="2">Muscle</tissue>
    </source>
</reference>